<dbReference type="AlphaFoldDB" id="A0A4S1WTK3"/>
<gene>
    <name evidence="8" type="ORF">E5A74_02465</name>
</gene>
<evidence type="ECO:0000259" key="7">
    <source>
        <dbReference type="Pfam" id="PF07715"/>
    </source>
</evidence>
<dbReference type="InterPro" id="IPR012910">
    <property type="entry name" value="Plug_dom"/>
</dbReference>
<evidence type="ECO:0000256" key="3">
    <source>
        <dbReference type="ARBA" id="ARBA00023237"/>
    </source>
</evidence>
<evidence type="ECO:0000256" key="2">
    <source>
        <dbReference type="ARBA" id="ARBA00023136"/>
    </source>
</evidence>
<dbReference type="Gene3D" id="2.170.130.10">
    <property type="entry name" value="TonB-dependent receptor, plug domain"/>
    <property type="match status" value="1"/>
</dbReference>
<dbReference type="InterPro" id="IPR000531">
    <property type="entry name" value="Beta-barrel_TonB"/>
</dbReference>
<name>A0A4S1WTK3_9SPHN</name>
<dbReference type="OrthoDB" id="5476657at2"/>
<dbReference type="NCBIfam" id="TIGR01782">
    <property type="entry name" value="TonB-Xanth-Caul"/>
    <property type="match status" value="1"/>
</dbReference>
<evidence type="ECO:0000313" key="9">
    <source>
        <dbReference type="Proteomes" id="UP000309848"/>
    </source>
</evidence>
<dbReference type="EMBL" id="SRXU01000001">
    <property type="protein sequence ID" value="TGX46055.1"/>
    <property type="molecule type" value="Genomic_DNA"/>
</dbReference>
<proteinExistence type="inferred from homology"/>
<keyword evidence="4" id="KW-0798">TonB box</keyword>
<feature type="domain" description="TonB-dependent receptor plug" evidence="7">
    <location>
        <begin position="70"/>
        <end position="180"/>
    </location>
</feature>
<dbReference type="GO" id="GO:0009279">
    <property type="term" value="C:cell outer membrane"/>
    <property type="evidence" value="ECO:0007669"/>
    <property type="project" value="UniProtKB-SubCell"/>
</dbReference>
<keyword evidence="8" id="KW-0675">Receptor</keyword>
<accession>A0A4S1WTK3</accession>
<comment type="caution">
    <text evidence="8">The sequence shown here is derived from an EMBL/GenBank/DDBJ whole genome shotgun (WGS) entry which is preliminary data.</text>
</comment>
<feature type="chain" id="PRO_5020768792" evidence="5">
    <location>
        <begin position="34"/>
        <end position="1023"/>
    </location>
</feature>
<comment type="subcellular location">
    <subcellularLocation>
        <location evidence="1 4">Cell outer membrane</location>
    </subcellularLocation>
</comment>
<keyword evidence="9" id="KW-1185">Reference proteome</keyword>
<evidence type="ECO:0000259" key="6">
    <source>
        <dbReference type="Pfam" id="PF00593"/>
    </source>
</evidence>
<evidence type="ECO:0000256" key="5">
    <source>
        <dbReference type="SAM" id="SignalP"/>
    </source>
</evidence>
<evidence type="ECO:0000256" key="4">
    <source>
        <dbReference type="RuleBase" id="RU003357"/>
    </source>
</evidence>
<feature type="domain" description="TonB-dependent receptor-like beta-barrel" evidence="6">
    <location>
        <begin position="411"/>
        <end position="986"/>
    </location>
</feature>
<feature type="signal peptide" evidence="5">
    <location>
        <begin position="1"/>
        <end position="33"/>
    </location>
</feature>
<dbReference type="PANTHER" id="PTHR40980:SF3">
    <property type="entry name" value="TONB-DEPENDENT RECEPTOR-LIKE BETA-BARREL DOMAIN-CONTAINING PROTEIN"/>
    <property type="match status" value="1"/>
</dbReference>
<dbReference type="Pfam" id="PF07715">
    <property type="entry name" value="Plug"/>
    <property type="match status" value="1"/>
</dbReference>
<dbReference type="InterPro" id="IPR036942">
    <property type="entry name" value="Beta-barrel_TonB_sf"/>
</dbReference>
<dbReference type="SUPFAM" id="SSF56935">
    <property type="entry name" value="Porins"/>
    <property type="match status" value="1"/>
</dbReference>
<dbReference type="Proteomes" id="UP000309848">
    <property type="component" value="Unassembled WGS sequence"/>
</dbReference>
<comment type="similarity">
    <text evidence="4">Belongs to the TonB-dependent receptor family.</text>
</comment>
<dbReference type="Pfam" id="PF00593">
    <property type="entry name" value="TonB_dep_Rec_b-barrel"/>
    <property type="match status" value="1"/>
</dbReference>
<keyword evidence="3" id="KW-0998">Cell outer membrane</keyword>
<evidence type="ECO:0000256" key="1">
    <source>
        <dbReference type="ARBA" id="ARBA00004442"/>
    </source>
</evidence>
<sequence>MAQNSRHRWRAAAKGGASLLALMGASLALPALAQGADPAAPQAAPASDDQNDAIVVTGRRAALQSADNRKRNAETIIDSVVADEAGKLPDNSITEVLQRVAGVTIVRFSALNDPDHFSVEGSGIQVRGLSGVASRLNGREIFSANAGRSLLWGDVTPELMQAVDVYKSSSADQIEGGTGGSVDLRTKLPFDYGYGIHVAGSADIGFGDLAREVDYSASGLIAGKWSTGIGDIGVLVDGAYSQFTSNSQFFRMEPYFKTRINAADYFIPGGYDYGEQLFQRKRDGLYAAAQWAPNDDLTFTGIFFQSRYRNVGDEWASFVTSQTLSVDPATSEFDSNNALISSGAIFQRDPGTFLPSGNPITSGGTTGVSKSKSKTQDISAAFAWAPSGSPLSLRGSYQHINSTSQVDSLSLFRDFAFPTSFGLDLTGDLPQLTTPASFAQSNFFDPARYQWAAAMPHNELNRGEMDAVNLDAEFKFGDGFFKSLSAGGRWSRRTERDLNNSYAWNALGRGWNGDPASCGGCYAPQLTFANAAAGDVEVHTYKNFFRGATTLPGNGNSLYPSLALTGQLDVDLVHRPAPVGFCGPFDWGNPTYFDCSSRGPLQATGYGNPAYRQSGFLLPQDQTDFVTDTLAGYLMTRFGTQVGGSELSGNVGVRVVNIQNQSDGYFQQFANTFIRNGQVTVLAARSAVRSESAEFTRVLPAVNLTFAPADDVKIRAAYNITLDNASFQALRAAGELGVSTITNPNNPPAPAPSLPPIFTNFTTTAGNPRLIPATSNNFDMSFEWYPRAGTTLHVAGFYKHIKNLPIYAVTDQPVTVTFADGTSEDTIATSTAVRNAPEAATVKGLEVGGRIFLDNLPGAFRGLGLEANYTWIDSKNPGDLYRDINGAVKNDAPLQGLSRHNFNVTLLYEHKPISARIAYSWRSRYLQSTNSNGTNPTYLFYNGAGAAGSSTQIALPVYGSAYGTLDAGVTFDVTKNFSFMIQGTNLTNATQKTLMGGYPNDALYVRSWFQSDRRVRMGINLAF</sequence>
<evidence type="ECO:0000313" key="8">
    <source>
        <dbReference type="EMBL" id="TGX46055.1"/>
    </source>
</evidence>
<keyword evidence="5" id="KW-0732">Signal</keyword>
<organism evidence="8 9">
    <name type="scientific">Sphingomonas naasensis</name>
    <dbReference type="NCBI Taxonomy" id="1344951"/>
    <lineage>
        <taxon>Bacteria</taxon>
        <taxon>Pseudomonadati</taxon>
        <taxon>Pseudomonadota</taxon>
        <taxon>Alphaproteobacteria</taxon>
        <taxon>Sphingomonadales</taxon>
        <taxon>Sphingomonadaceae</taxon>
        <taxon>Sphingomonas</taxon>
    </lineage>
</organism>
<dbReference type="PANTHER" id="PTHR40980">
    <property type="entry name" value="PLUG DOMAIN-CONTAINING PROTEIN"/>
    <property type="match status" value="1"/>
</dbReference>
<protein>
    <submittedName>
        <fullName evidence="8">TonB-dependent receptor</fullName>
    </submittedName>
</protein>
<dbReference type="Gene3D" id="2.40.170.20">
    <property type="entry name" value="TonB-dependent receptor, beta-barrel domain"/>
    <property type="match status" value="1"/>
</dbReference>
<reference evidence="8 9" key="1">
    <citation type="submission" date="2019-04" db="EMBL/GenBank/DDBJ databases">
        <title>Sphingomonas psychrotolerans sp. nov., isolated from soil in the Tianshan Mountains, Xinjiang, China.</title>
        <authorList>
            <person name="Luo Y."/>
            <person name="Sheng H."/>
        </authorList>
    </citation>
    <scope>NUCLEOTIDE SEQUENCE [LARGE SCALE GENOMIC DNA]</scope>
    <source>
        <strain evidence="8 9">KIS18-15</strain>
    </source>
</reference>
<dbReference type="InterPro" id="IPR010104">
    <property type="entry name" value="TonB_rcpt_bac"/>
</dbReference>
<dbReference type="InterPro" id="IPR037066">
    <property type="entry name" value="Plug_dom_sf"/>
</dbReference>
<keyword evidence="2 4" id="KW-0472">Membrane</keyword>